<sequence length="204" mass="21967">MVIGARMDGDRALLTPCGMLRQGCVRALAGKLARLPAGTARVDADMSGVHFMDTAGLRFLDVLRDFGRRRSLPVTATRWNGQPRRLLESAGLDPADPLNHPARAVPSRPAPEAEQARSLESEIEQFRDAVAARPLVDRARGILMARYGCTSDEAWDVLREAARLAGSSLREIAAAVTPDGGTDDPGPPDDIREALVRALAGRPR</sequence>
<evidence type="ECO:0000256" key="1">
    <source>
        <dbReference type="SAM" id="MobiDB-lite"/>
    </source>
</evidence>
<evidence type="ECO:0000313" key="5">
    <source>
        <dbReference type="Proteomes" id="UP001500724"/>
    </source>
</evidence>
<protein>
    <recommendedName>
        <fullName evidence="6">ANTAR domain-containing protein</fullName>
    </recommendedName>
</protein>
<comment type="caution">
    <text evidence="4">The sequence shown here is derived from an EMBL/GenBank/DDBJ whole genome shotgun (WGS) entry which is preliminary data.</text>
</comment>
<dbReference type="EMBL" id="BAAAGU010000014">
    <property type="protein sequence ID" value="GAA0641052.1"/>
    <property type="molecule type" value="Genomic_DNA"/>
</dbReference>
<dbReference type="PROSITE" id="PS50921">
    <property type="entry name" value="ANTAR"/>
    <property type="match status" value="1"/>
</dbReference>
<dbReference type="SMART" id="SM01012">
    <property type="entry name" value="ANTAR"/>
    <property type="match status" value="1"/>
</dbReference>
<name>A0ABN1HE72_9ACTN</name>
<proteinExistence type="predicted"/>
<keyword evidence="5" id="KW-1185">Reference proteome</keyword>
<feature type="domain" description="ANTAR" evidence="3">
    <location>
        <begin position="116"/>
        <end position="177"/>
    </location>
</feature>
<dbReference type="InterPro" id="IPR005561">
    <property type="entry name" value="ANTAR"/>
</dbReference>
<dbReference type="InterPro" id="IPR002645">
    <property type="entry name" value="STAS_dom"/>
</dbReference>
<dbReference type="SUPFAM" id="SSF52172">
    <property type="entry name" value="CheY-like"/>
    <property type="match status" value="1"/>
</dbReference>
<dbReference type="InterPro" id="IPR011006">
    <property type="entry name" value="CheY-like_superfamily"/>
</dbReference>
<accession>A0ABN1HE72</accession>
<dbReference type="InterPro" id="IPR036388">
    <property type="entry name" value="WH-like_DNA-bd_sf"/>
</dbReference>
<dbReference type="CDD" id="cd07043">
    <property type="entry name" value="STAS_anti-anti-sigma_factors"/>
    <property type="match status" value="1"/>
</dbReference>
<evidence type="ECO:0000313" key="4">
    <source>
        <dbReference type="EMBL" id="GAA0641052.1"/>
    </source>
</evidence>
<dbReference type="InterPro" id="IPR036513">
    <property type="entry name" value="STAS_dom_sf"/>
</dbReference>
<dbReference type="PROSITE" id="PS50801">
    <property type="entry name" value="STAS"/>
    <property type="match status" value="1"/>
</dbReference>
<dbReference type="Gene3D" id="3.30.750.24">
    <property type="entry name" value="STAS domain"/>
    <property type="match status" value="1"/>
</dbReference>
<dbReference type="Pfam" id="PF01740">
    <property type="entry name" value="STAS"/>
    <property type="match status" value="1"/>
</dbReference>
<gene>
    <name evidence="4" type="ORF">GCM10009535_17760</name>
</gene>
<dbReference type="Gene3D" id="1.10.10.10">
    <property type="entry name" value="Winged helix-like DNA-binding domain superfamily/Winged helix DNA-binding domain"/>
    <property type="match status" value="1"/>
</dbReference>
<organism evidence="4 5">
    <name type="scientific">Streptomyces thermocarboxydovorans</name>
    <dbReference type="NCBI Taxonomy" id="59298"/>
    <lineage>
        <taxon>Bacteria</taxon>
        <taxon>Bacillati</taxon>
        <taxon>Actinomycetota</taxon>
        <taxon>Actinomycetes</taxon>
        <taxon>Kitasatosporales</taxon>
        <taxon>Streptomycetaceae</taxon>
        <taxon>Streptomyces</taxon>
    </lineage>
</organism>
<dbReference type="Proteomes" id="UP001500724">
    <property type="component" value="Unassembled WGS sequence"/>
</dbReference>
<feature type="domain" description="STAS" evidence="2">
    <location>
        <begin position="45"/>
        <end position="92"/>
    </location>
</feature>
<evidence type="ECO:0008006" key="6">
    <source>
        <dbReference type="Google" id="ProtNLM"/>
    </source>
</evidence>
<evidence type="ECO:0000259" key="3">
    <source>
        <dbReference type="PROSITE" id="PS50921"/>
    </source>
</evidence>
<reference evidence="4 5" key="1">
    <citation type="journal article" date="2019" name="Int. J. Syst. Evol. Microbiol.">
        <title>The Global Catalogue of Microorganisms (GCM) 10K type strain sequencing project: providing services to taxonomists for standard genome sequencing and annotation.</title>
        <authorList>
            <consortium name="The Broad Institute Genomics Platform"/>
            <consortium name="The Broad Institute Genome Sequencing Center for Infectious Disease"/>
            <person name="Wu L."/>
            <person name="Ma J."/>
        </authorList>
    </citation>
    <scope>NUCLEOTIDE SEQUENCE [LARGE SCALE GENOMIC DNA]</scope>
    <source>
        <strain evidence="4 5">JCM 10367</strain>
    </source>
</reference>
<evidence type="ECO:0000259" key="2">
    <source>
        <dbReference type="PROSITE" id="PS50801"/>
    </source>
</evidence>
<feature type="region of interest" description="Disordered" evidence="1">
    <location>
        <begin position="88"/>
        <end position="115"/>
    </location>
</feature>
<dbReference type="Pfam" id="PF03861">
    <property type="entry name" value="ANTAR"/>
    <property type="match status" value="1"/>
</dbReference>